<dbReference type="PANTHER" id="PTHR30053">
    <property type="entry name" value="ELONGATION FACTOR P"/>
    <property type="match status" value="1"/>
</dbReference>
<dbReference type="GO" id="GO:0005829">
    <property type="term" value="C:cytosol"/>
    <property type="evidence" value="ECO:0007669"/>
    <property type="project" value="UniProtKB-ARBA"/>
</dbReference>
<proteinExistence type="inferred from homology"/>
<evidence type="ECO:0000259" key="3">
    <source>
        <dbReference type="SMART" id="SM00841"/>
    </source>
</evidence>
<dbReference type="RefSeq" id="WP_112157466.1">
    <property type="nucleotide sequence ID" value="NZ_QKRX01000002.1"/>
</dbReference>
<dbReference type="NCBIfam" id="NF003392">
    <property type="entry name" value="PRK04542.1"/>
    <property type="match status" value="1"/>
</dbReference>
<keyword evidence="5" id="KW-0251">Elongation factor</keyword>
<dbReference type="InterPro" id="IPR013185">
    <property type="entry name" value="Transl_elong_KOW-like"/>
</dbReference>
<dbReference type="GO" id="GO:0043043">
    <property type="term" value="P:peptide biosynthetic process"/>
    <property type="evidence" value="ECO:0007669"/>
    <property type="project" value="InterPro"/>
</dbReference>
<dbReference type="InterPro" id="IPR011897">
    <property type="entry name" value="Transl_elong_p-like_YeiP"/>
</dbReference>
<keyword evidence="5" id="KW-0648">Protein biosynthesis</keyword>
<dbReference type="SUPFAM" id="SSF50104">
    <property type="entry name" value="Translation proteins SH3-like domain"/>
    <property type="match status" value="1"/>
</dbReference>
<reference evidence="5 6" key="1">
    <citation type="submission" date="2018-06" db="EMBL/GenBank/DDBJ databases">
        <title>Nitrincola tibetense sp. nov., isolated from Lake XuguoCo on Tibetan Plateau.</title>
        <authorList>
            <person name="Xing P."/>
        </authorList>
    </citation>
    <scope>NUCLEOTIDE SEQUENCE [LARGE SCALE GENOMIC DNA]</scope>
    <source>
        <strain evidence="6">xg18</strain>
    </source>
</reference>
<name>A0A364NQI8_9GAMM</name>
<dbReference type="AlphaFoldDB" id="A0A364NQI8"/>
<dbReference type="EMBL" id="QKRX01000002">
    <property type="protein sequence ID" value="RAU19280.1"/>
    <property type="molecule type" value="Genomic_DNA"/>
</dbReference>
<evidence type="ECO:0000313" key="5">
    <source>
        <dbReference type="EMBL" id="RAU19280.1"/>
    </source>
</evidence>
<dbReference type="Gene3D" id="2.30.30.30">
    <property type="match status" value="1"/>
</dbReference>
<dbReference type="SMART" id="SM01185">
    <property type="entry name" value="EFP"/>
    <property type="match status" value="1"/>
</dbReference>
<dbReference type="InterPro" id="IPR008991">
    <property type="entry name" value="Translation_prot_SH3-like_sf"/>
</dbReference>
<evidence type="ECO:0000256" key="1">
    <source>
        <dbReference type="ARBA" id="ARBA00009479"/>
    </source>
</evidence>
<dbReference type="GO" id="GO:0003746">
    <property type="term" value="F:translation elongation factor activity"/>
    <property type="evidence" value="ECO:0007669"/>
    <property type="project" value="UniProtKB-UniRule"/>
</dbReference>
<keyword evidence="6" id="KW-1185">Reference proteome</keyword>
<dbReference type="NCBIfam" id="NF001810">
    <property type="entry name" value="PRK00529.1"/>
    <property type="match status" value="1"/>
</dbReference>
<dbReference type="SMART" id="SM00841">
    <property type="entry name" value="Elong-fact-P_C"/>
    <property type="match status" value="1"/>
</dbReference>
<dbReference type="InterPro" id="IPR020599">
    <property type="entry name" value="Transl_elong_fac_P/YeiP"/>
</dbReference>
<dbReference type="Pfam" id="PF08207">
    <property type="entry name" value="EFP_N"/>
    <property type="match status" value="1"/>
</dbReference>
<feature type="domain" description="Elongation factor P C-terminal" evidence="3">
    <location>
        <begin position="132"/>
        <end position="187"/>
    </location>
</feature>
<evidence type="ECO:0000313" key="6">
    <source>
        <dbReference type="Proteomes" id="UP000250744"/>
    </source>
</evidence>
<dbReference type="CDD" id="cd05794">
    <property type="entry name" value="S1_EF-P_repeat_2"/>
    <property type="match status" value="1"/>
</dbReference>
<accession>A0A364NQI8</accession>
<comment type="similarity">
    <text evidence="1 2">Belongs to the elongation factor P family.</text>
</comment>
<dbReference type="Pfam" id="PF09285">
    <property type="entry name" value="Elong-fact-P_C"/>
    <property type="match status" value="1"/>
</dbReference>
<dbReference type="OrthoDB" id="5599402at2"/>
<dbReference type="InterPro" id="IPR015365">
    <property type="entry name" value="Elong-fact-P_C"/>
</dbReference>
<sequence>MPKAVELKRGHVIEINSNLYIVQNVDVKSPSARGAATLYKVRFAQVPSGRKHEETYVGDDIVKDVQLERRKVSFLYKEDDLYTFMDLEDYSQYTINSDIIAPQIDYLTDGMEGLMALLVDGNMIALDMPVTVVMEIVETVPGMKSASATGRTKPAILATGLEIQVPEYIEPGEKVKVNTETGKFLSRA</sequence>
<comment type="caution">
    <text evidence="5">The sequence shown here is derived from an EMBL/GenBank/DDBJ whole genome shotgun (WGS) entry which is preliminary data.</text>
</comment>
<dbReference type="PROSITE" id="PS01275">
    <property type="entry name" value="EFP"/>
    <property type="match status" value="1"/>
</dbReference>
<dbReference type="PIRSF" id="PIRSF005901">
    <property type="entry name" value="EF-P"/>
    <property type="match status" value="1"/>
</dbReference>
<dbReference type="SUPFAM" id="SSF50249">
    <property type="entry name" value="Nucleic acid-binding proteins"/>
    <property type="match status" value="2"/>
</dbReference>
<protein>
    <recommendedName>
        <fullName evidence="2">Elongation factor P-like protein</fullName>
    </recommendedName>
</protein>
<dbReference type="HAMAP" id="MF_00646">
    <property type="entry name" value="EFP"/>
    <property type="match status" value="1"/>
</dbReference>
<dbReference type="Pfam" id="PF01132">
    <property type="entry name" value="EFP"/>
    <property type="match status" value="1"/>
</dbReference>
<dbReference type="CDD" id="cd04470">
    <property type="entry name" value="S1_EF-P_repeat_1"/>
    <property type="match status" value="1"/>
</dbReference>
<gene>
    <name evidence="5" type="ORF">DN062_03170</name>
</gene>
<dbReference type="InterPro" id="IPR013852">
    <property type="entry name" value="Transl_elong_P/YeiP_CS"/>
</dbReference>
<evidence type="ECO:0000259" key="4">
    <source>
        <dbReference type="SMART" id="SM01185"/>
    </source>
</evidence>
<feature type="domain" description="Translation elongation factor P/YeiP central" evidence="4">
    <location>
        <begin position="69"/>
        <end position="124"/>
    </location>
</feature>
<dbReference type="Gene3D" id="2.40.50.140">
    <property type="entry name" value="Nucleic acid-binding proteins"/>
    <property type="match status" value="2"/>
</dbReference>
<dbReference type="InterPro" id="IPR001059">
    <property type="entry name" value="Transl_elong_P/YeiP_cen"/>
</dbReference>
<dbReference type="Proteomes" id="UP000250744">
    <property type="component" value="Unassembled WGS sequence"/>
</dbReference>
<dbReference type="InterPro" id="IPR012340">
    <property type="entry name" value="NA-bd_OB-fold"/>
</dbReference>
<dbReference type="PANTHER" id="PTHR30053:SF14">
    <property type="entry name" value="TRANSLATION ELONGATION FACTOR KOW-LIKE DOMAIN-CONTAINING PROTEIN"/>
    <property type="match status" value="1"/>
</dbReference>
<organism evidence="5 6">
    <name type="scientific">Nitrincola tibetensis</name>
    <dbReference type="NCBI Taxonomy" id="2219697"/>
    <lineage>
        <taxon>Bacteria</taxon>
        <taxon>Pseudomonadati</taxon>
        <taxon>Pseudomonadota</taxon>
        <taxon>Gammaproteobacteria</taxon>
        <taxon>Oceanospirillales</taxon>
        <taxon>Oceanospirillaceae</taxon>
        <taxon>Nitrincola</taxon>
    </lineage>
</organism>
<evidence type="ECO:0000256" key="2">
    <source>
        <dbReference type="HAMAP-Rule" id="MF_00646"/>
    </source>
</evidence>
<dbReference type="InterPro" id="IPR014722">
    <property type="entry name" value="Rib_uL2_dom2"/>
</dbReference>
<dbReference type="FunFam" id="2.40.50.140:FF:000004">
    <property type="entry name" value="Elongation factor P"/>
    <property type="match status" value="1"/>
</dbReference>